<dbReference type="SUPFAM" id="SSF103473">
    <property type="entry name" value="MFS general substrate transporter"/>
    <property type="match status" value="1"/>
</dbReference>
<keyword evidence="3 6" id="KW-0812">Transmembrane</keyword>
<keyword evidence="2" id="KW-0813">Transport</keyword>
<gene>
    <name evidence="8" type="ORF">K458DRAFT_437649</name>
</gene>
<dbReference type="PANTHER" id="PTHR43791">
    <property type="entry name" value="PERMEASE-RELATED"/>
    <property type="match status" value="1"/>
</dbReference>
<keyword evidence="5 6" id="KW-0472">Membrane</keyword>
<dbReference type="PROSITE" id="PS50850">
    <property type="entry name" value="MFS"/>
    <property type="match status" value="1"/>
</dbReference>
<evidence type="ECO:0000313" key="8">
    <source>
        <dbReference type="EMBL" id="KAF2675935.1"/>
    </source>
</evidence>
<feature type="transmembrane region" description="Helical" evidence="6">
    <location>
        <begin position="434"/>
        <end position="456"/>
    </location>
</feature>
<dbReference type="Proteomes" id="UP000799291">
    <property type="component" value="Unassembled WGS sequence"/>
</dbReference>
<dbReference type="FunFam" id="1.20.1250.20:FF:000013">
    <property type="entry name" value="MFS general substrate transporter"/>
    <property type="match status" value="1"/>
</dbReference>
<feature type="transmembrane region" description="Helical" evidence="6">
    <location>
        <begin position="175"/>
        <end position="195"/>
    </location>
</feature>
<dbReference type="Gene3D" id="1.20.1250.20">
    <property type="entry name" value="MFS general substrate transporter like domains"/>
    <property type="match status" value="2"/>
</dbReference>
<evidence type="ECO:0000313" key="9">
    <source>
        <dbReference type="Proteomes" id="UP000799291"/>
    </source>
</evidence>
<evidence type="ECO:0000256" key="4">
    <source>
        <dbReference type="ARBA" id="ARBA00022989"/>
    </source>
</evidence>
<feature type="transmembrane region" description="Helical" evidence="6">
    <location>
        <begin position="115"/>
        <end position="137"/>
    </location>
</feature>
<sequence length="526" mass="58153">MASHDSGKIVSRDDEKMVASQPEKIVYGHDGMMVASQEKPGILYDERVGDSNGSESTDEFTWTVEEETAVRRKLDKVIVPLTTFLYLLCFLDRANVGNARIQGMGTDLNLVGVRFNWVTSIFYIIYMFVEVPSNILLKIIGPKYYLPLLVCGFGFVSVCTAFVKTFSGLLTARAFLGIFEGGVMPGLAFFITCFYKREELLLRVGIYVSAASMAGAFGGLLATALARIPPWGVSTMVIHTWRNIFFFEGIITMLAGLGAPFLMPTTPAECWFLNERERRIAFERLVMKNGADENEQVEFHHVTRSIFNINNYICALGFFLINITVQGISLFMPTILKDLGWTATKAQLYTVPPYVCACCVAIAVAFVSDKTNRRGIYLAGFTFLAIAGFSILRWATDPNVRYAGVFLITLGAFPGGPGFLSWAMNNASGPAIRAVSGAYVVTLGTAGGVLATWTYVSKEAPKYPTGHTINLAGQIGVLVLSLAGIAYCKWENRQRNLGKRDHRLNGRSAREIKDLGYRHPEFRYIT</sequence>
<organism evidence="8 9">
    <name type="scientific">Lentithecium fluviatile CBS 122367</name>
    <dbReference type="NCBI Taxonomy" id="1168545"/>
    <lineage>
        <taxon>Eukaryota</taxon>
        <taxon>Fungi</taxon>
        <taxon>Dikarya</taxon>
        <taxon>Ascomycota</taxon>
        <taxon>Pezizomycotina</taxon>
        <taxon>Dothideomycetes</taxon>
        <taxon>Pleosporomycetidae</taxon>
        <taxon>Pleosporales</taxon>
        <taxon>Massarineae</taxon>
        <taxon>Lentitheciaceae</taxon>
        <taxon>Lentithecium</taxon>
    </lineage>
</organism>
<dbReference type="OrthoDB" id="9971669at2759"/>
<evidence type="ECO:0000256" key="5">
    <source>
        <dbReference type="ARBA" id="ARBA00023136"/>
    </source>
</evidence>
<feature type="transmembrane region" description="Helical" evidence="6">
    <location>
        <begin position="348"/>
        <end position="368"/>
    </location>
</feature>
<feature type="transmembrane region" description="Helical" evidence="6">
    <location>
        <begin position="375"/>
        <end position="396"/>
    </location>
</feature>
<feature type="domain" description="Major facilitator superfamily (MFS) profile" evidence="7">
    <location>
        <begin position="78"/>
        <end position="491"/>
    </location>
</feature>
<keyword evidence="4 6" id="KW-1133">Transmembrane helix</keyword>
<feature type="transmembrane region" description="Helical" evidence="6">
    <location>
        <begin position="244"/>
        <end position="263"/>
    </location>
</feature>
<dbReference type="GO" id="GO:0022857">
    <property type="term" value="F:transmembrane transporter activity"/>
    <property type="evidence" value="ECO:0007669"/>
    <property type="project" value="InterPro"/>
</dbReference>
<evidence type="ECO:0000259" key="7">
    <source>
        <dbReference type="PROSITE" id="PS50850"/>
    </source>
</evidence>
<dbReference type="Pfam" id="PF07690">
    <property type="entry name" value="MFS_1"/>
    <property type="match status" value="1"/>
</dbReference>
<feature type="transmembrane region" description="Helical" evidence="6">
    <location>
        <begin position="402"/>
        <end position="422"/>
    </location>
</feature>
<proteinExistence type="predicted"/>
<dbReference type="AlphaFoldDB" id="A0A6G1ICT0"/>
<dbReference type="PANTHER" id="PTHR43791:SF53">
    <property type="entry name" value="MAJOR FACILITATOR SUPERFAMILY (MFS) PROFILE DOMAIN-CONTAINING PROTEIN"/>
    <property type="match status" value="1"/>
</dbReference>
<dbReference type="CDD" id="cd17327">
    <property type="entry name" value="MFS_FEN2_like"/>
    <property type="match status" value="1"/>
</dbReference>
<dbReference type="FunFam" id="1.20.1250.20:FF:000018">
    <property type="entry name" value="MFS transporter permease"/>
    <property type="match status" value="1"/>
</dbReference>
<protein>
    <submittedName>
        <fullName evidence="8">MFS general substrate transporter</fullName>
    </submittedName>
</protein>
<dbReference type="InterPro" id="IPR036259">
    <property type="entry name" value="MFS_trans_sf"/>
</dbReference>
<evidence type="ECO:0000256" key="3">
    <source>
        <dbReference type="ARBA" id="ARBA00022692"/>
    </source>
</evidence>
<comment type="subcellular location">
    <subcellularLocation>
        <location evidence="1">Membrane</location>
        <topology evidence="1">Multi-pass membrane protein</topology>
    </subcellularLocation>
</comment>
<reference evidence="8" key="1">
    <citation type="journal article" date="2020" name="Stud. Mycol.">
        <title>101 Dothideomycetes genomes: a test case for predicting lifestyles and emergence of pathogens.</title>
        <authorList>
            <person name="Haridas S."/>
            <person name="Albert R."/>
            <person name="Binder M."/>
            <person name="Bloem J."/>
            <person name="Labutti K."/>
            <person name="Salamov A."/>
            <person name="Andreopoulos B."/>
            <person name="Baker S."/>
            <person name="Barry K."/>
            <person name="Bills G."/>
            <person name="Bluhm B."/>
            <person name="Cannon C."/>
            <person name="Castanera R."/>
            <person name="Culley D."/>
            <person name="Daum C."/>
            <person name="Ezra D."/>
            <person name="Gonzalez J."/>
            <person name="Henrissat B."/>
            <person name="Kuo A."/>
            <person name="Liang C."/>
            <person name="Lipzen A."/>
            <person name="Lutzoni F."/>
            <person name="Magnuson J."/>
            <person name="Mondo S."/>
            <person name="Nolan M."/>
            <person name="Ohm R."/>
            <person name="Pangilinan J."/>
            <person name="Park H.-J."/>
            <person name="Ramirez L."/>
            <person name="Alfaro M."/>
            <person name="Sun H."/>
            <person name="Tritt A."/>
            <person name="Yoshinaga Y."/>
            <person name="Zwiers L.-H."/>
            <person name="Turgeon B."/>
            <person name="Goodwin S."/>
            <person name="Spatafora J."/>
            <person name="Crous P."/>
            <person name="Grigoriev I."/>
        </authorList>
    </citation>
    <scope>NUCLEOTIDE SEQUENCE</scope>
    <source>
        <strain evidence="8">CBS 122367</strain>
    </source>
</reference>
<evidence type="ECO:0000256" key="6">
    <source>
        <dbReference type="SAM" id="Phobius"/>
    </source>
</evidence>
<evidence type="ECO:0000256" key="2">
    <source>
        <dbReference type="ARBA" id="ARBA00022448"/>
    </source>
</evidence>
<evidence type="ECO:0000256" key="1">
    <source>
        <dbReference type="ARBA" id="ARBA00004141"/>
    </source>
</evidence>
<keyword evidence="9" id="KW-1185">Reference proteome</keyword>
<accession>A0A6G1ICT0</accession>
<feature type="transmembrane region" description="Helical" evidence="6">
    <location>
        <begin position="312"/>
        <end position="336"/>
    </location>
</feature>
<dbReference type="InterPro" id="IPR020846">
    <property type="entry name" value="MFS_dom"/>
</dbReference>
<feature type="transmembrane region" description="Helical" evidence="6">
    <location>
        <begin position="468"/>
        <end position="490"/>
    </location>
</feature>
<feature type="transmembrane region" description="Helical" evidence="6">
    <location>
        <begin position="204"/>
        <end position="224"/>
    </location>
</feature>
<dbReference type="GO" id="GO:0016020">
    <property type="term" value="C:membrane"/>
    <property type="evidence" value="ECO:0007669"/>
    <property type="project" value="UniProtKB-SubCell"/>
</dbReference>
<dbReference type="InterPro" id="IPR011701">
    <property type="entry name" value="MFS"/>
</dbReference>
<feature type="transmembrane region" description="Helical" evidence="6">
    <location>
        <begin position="77"/>
        <end position="95"/>
    </location>
</feature>
<dbReference type="EMBL" id="MU005644">
    <property type="protein sequence ID" value="KAF2675935.1"/>
    <property type="molecule type" value="Genomic_DNA"/>
</dbReference>
<feature type="transmembrane region" description="Helical" evidence="6">
    <location>
        <begin position="144"/>
        <end position="163"/>
    </location>
</feature>
<name>A0A6G1ICT0_9PLEO</name>